<organism evidence="1">
    <name type="scientific">Thermosulfidibacter takaii</name>
    <dbReference type="NCBI Taxonomy" id="412593"/>
    <lineage>
        <taxon>Bacteria</taxon>
        <taxon>Pseudomonadati</taxon>
        <taxon>Thermosulfidibacterota</taxon>
        <taxon>Thermosulfidibacteria</taxon>
        <taxon>Thermosulfidibacterales</taxon>
        <taxon>Thermosulfidibacteraceae</taxon>
    </lineage>
</organism>
<proteinExistence type="predicted"/>
<dbReference type="AlphaFoldDB" id="A0A7C0YDZ5"/>
<comment type="caution">
    <text evidence="1">The sequence shown here is derived from an EMBL/GenBank/DDBJ whole genome shotgun (WGS) entry which is preliminary data.</text>
</comment>
<evidence type="ECO:0000313" key="1">
    <source>
        <dbReference type="EMBL" id="HDD53280.1"/>
    </source>
</evidence>
<name>A0A7C0YDZ5_9BACT</name>
<protein>
    <submittedName>
        <fullName evidence="1">Uncharacterized protein</fullName>
    </submittedName>
</protein>
<gene>
    <name evidence="1" type="ORF">ENF32_04350</name>
</gene>
<sequence>MSTLRPLLLGVVALALLSISVSAGSIPLVSSVGEARLVLEGSDRAAAFKRAVKEALVDAVKKEAALLVDNPEDLEVFEGEIEEKVRDFVVKYEVMEATFLLHEEGEGESRDGIGEYGEWKVKVKAYIDTDLLQRSIIKSPVEGG</sequence>
<dbReference type="Proteomes" id="UP000885690">
    <property type="component" value="Unassembled WGS sequence"/>
</dbReference>
<accession>A0A7C0YDZ5</accession>
<dbReference type="EMBL" id="DQWS01000163">
    <property type="protein sequence ID" value="HDD53280.1"/>
    <property type="molecule type" value="Genomic_DNA"/>
</dbReference>
<reference evidence="1" key="1">
    <citation type="journal article" date="2020" name="mSystems">
        <title>Genome- and Community-Level Interaction Insights into Carbon Utilization and Element Cycling Functions of Hydrothermarchaeota in Hydrothermal Sediment.</title>
        <authorList>
            <person name="Zhou Z."/>
            <person name="Liu Y."/>
            <person name="Xu W."/>
            <person name="Pan J."/>
            <person name="Luo Z.H."/>
            <person name="Li M."/>
        </authorList>
    </citation>
    <scope>NUCLEOTIDE SEQUENCE [LARGE SCALE GENOMIC DNA]</scope>
    <source>
        <strain evidence="1">HyVt-115</strain>
    </source>
</reference>